<dbReference type="Pfam" id="PF06172">
    <property type="entry name" value="Cupin_5"/>
    <property type="match status" value="1"/>
</dbReference>
<evidence type="ECO:0000259" key="1">
    <source>
        <dbReference type="Pfam" id="PF06172"/>
    </source>
</evidence>
<dbReference type="EMBL" id="VBPB01000181">
    <property type="protein sequence ID" value="TMQ71165.1"/>
    <property type="molecule type" value="Genomic_DNA"/>
</dbReference>
<dbReference type="InterPro" id="IPR009327">
    <property type="entry name" value="Cupin_DUF985"/>
</dbReference>
<proteinExistence type="predicted"/>
<dbReference type="Proteomes" id="UP000319771">
    <property type="component" value="Unassembled WGS sequence"/>
</dbReference>
<dbReference type="InterPro" id="IPR014710">
    <property type="entry name" value="RmlC-like_jellyroll"/>
</dbReference>
<accession>A0A538U5K8</accession>
<comment type="caution">
    <text evidence="2">The sequence shown here is derived from an EMBL/GenBank/DDBJ whole genome shotgun (WGS) entry which is preliminary data.</text>
</comment>
<evidence type="ECO:0000313" key="3">
    <source>
        <dbReference type="Proteomes" id="UP000319771"/>
    </source>
</evidence>
<protein>
    <recommendedName>
        <fullName evidence="1">DUF985 domain-containing protein</fullName>
    </recommendedName>
</protein>
<feature type="domain" description="DUF985" evidence="1">
    <location>
        <begin position="5"/>
        <end position="45"/>
    </location>
</feature>
<dbReference type="Gene3D" id="2.60.120.10">
    <property type="entry name" value="Jelly Rolls"/>
    <property type="match status" value="1"/>
</dbReference>
<gene>
    <name evidence="2" type="ORF">E6K81_10785</name>
</gene>
<organism evidence="2 3">
    <name type="scientific">Eiseniibacteriota bacterium</name>
    <dbReference type="NCBI Taxonomy" id="2212470"/>
    <lineage>
        <taxon>Bacteria</taxon>
        <taxon>Candidatus Eiseniibacteriota</taxon>
    </lineage>
</organism>
<dbReference type="SUPFAM" id="SSF51182">
    <property type="entry name" value="RmlC-like cupins"/>
    <property type="match status" value="1"/>
</dbReference>
<dbReference type="AlphaFoldDB" id="A0A538U5K8"/>
<name>A0A538U5K8_UNCEI</name>
<evidence type="ECO:0000313" key="2">
    <source>
        <dbReference type="EMBL" id="TMQ71165.1"/>
    </source>
</evidence>
<sequence length="66" mass="7001">MTADQVKAWLPGGVWQGSRLSPGGVFALMGTTVSPGFDPADFELAARATLLATHPEHRDPIIALTR</sequence>
<dbReference type="InterPro" id="IPR011051">
    <property type="entry name" value="RmlC_Cupin_sf"/>
</dbReference>
<reference evidence="2 3" key="1">
    <citation type="journal article" date="2019" name="Nat. Microbiol.">
        <title>Mediterranean grassland soil C-N compound turnover is dependent on rainfall and depth, and is mediated by genomically divergent microorganisms.</title>
        <authorList>
            <person name="Diamond S."/>
            <person name="Andeer P.F."/>
            <person name="Li Z."/>
            <person name="Crits-Christoph A."/>
            <person name="Burstein D."/>
            <person name="Anantharaman K."/>
            <person name="Lane K.R."/>
            <person name="Thomas B.C."/>
            <person name="Pan C."/>
            <person name="Northen T.R."/>
            <person name="Banfield J.F."/>
        </authorList>
    </citation>
    <scope>NUCLEOTIDE SEQUENCE [LARGE SCALE GENOMIC DNA]</scope>
    <source>
        <strain evidence="2">WS_11</strain>
    </source>
</reference>